<evidence type="ECO:0000259" key="1">
    <source>
        <dbReference type="Pfam" id="PF03372"/>
    </source>
</evidence>
<feature type="domain" description="Endonuclease/exonuclease/phosphatase" evidence="1">
    <location>
        <begin position="7"/>
        <end position="230"/>
    </location>
</feature>
<keyword evidence="2" id="KW-0378">Hydrolase</keyword>
<dbReference type="InterPro" id="IPR005135">
    <property type="entry name" value="Endo/exonuclease/phosphatase"/>
</dbReference>
<dbReference type="GO" id="GO:0004519">
    <property type="term" value="F:endonuclease activity"/>
    <property type="evidence" value="ECO:0007669"/>
    <property type="project" value="UniProtKB-KW"/>
</dbReference>
<dbReference type="InterPro" id="IPR036691">
    <property type="entry name" value="Endo/exonu/phosph_ase_sf"/>
</dbReference>
<evidence type="ECO:0000313" key="2">
    <source>
        <dbReference type="EMBL" id="SCY24178.1"/>
    </source>
</evidence>
<name>A0A1G5ECF2_9FIRM</name>
<dbReference type="Pfam" id="PF03372">
    <property type="entry name" value="Exo_endo_phos"/>
    <property type="match status" value="1"/>
</dbReference>
<keyword evidence="2" id="KW-0269">Exonuclease</keyword>
<reference evidence="3" key="1">
    <citation type="submission" date="2016-10" db="EMBL/GenBank/DDBJ databases">
        <authorList>
            <person name="Varghese N."/>
            <person name="Submissions S."/>
        </authorList>
    </citation>
    <scope>NUCLEOTIDE SEQUENCE [LARGE SCALE GENOMIC DNA]</scope>
    <source>
        <strain evidence="3">XBD2006</strain>
    </source>
</reference>
<organism evidence="2 3">
    <name type="scientific">Butyrivibrio hungatei</name>
    <dbReference type="NCBI Taxonomy" id="185008"/>
    <lineage>
        <taxon>Bacteria</taxon>
        <taxon>Bacillati</taxon>
        <taxon>Bacillota</taxon>
        <taxon>Clostridia</taxon>
        <taxon>Lachnospirales</taxon>
        <taxon>Lachnospiraceae</taxon>
        <taxon>Butyrivibrio</taxon>
    </lineage>
</organism>
<keyword evidence="2" id="KW-0540">Nuclease</keyword>
<gene>
    <name evidence="2" type="ORF">SAMN02910451_01892</name>
</gene>
<dbReference type="Proteomes" id="UP000183047">
    <property type="component" value="Unassembled WGS sequence"/>
</dbReference>
<keyword evidence="2" id="KW-0255">Endonuclease</keyword>
<protein>
    <submittedName>
        <fullName evidence="2">Endonuclease/Exonuclease/phosphatase family protein</fullName>
    </submittedName>
</protein>
<dbReference type="Gene3D" id="3.60.10.10">
    <property type="entry name" value="Endonuclease/exonuclease/phosphatase"/>
    <property type="match status" value="1"/>
</dbReference>
<dbReference type="EMBL" id="FMUR01000010">
    <property type="protein sequence ID" value="SCY24178.1"/>
    <property type="molecule type" value="Genomic_DNA"/>
</dbReference>
<accession>A0A1G5ECF2</accession>
<dbReference type="SUPFAM" id="SSF56219">
    <property type="entry name" value="DNase I-like"/>
    <property type="match status" value="1"/>
</dbReference>
<keyword evidence="3" id="KW-1185">Reference proteome</keyword>
<sequence length="239" mass="27733">MHRGMIWNIDNGGTLDLLTPNIGNISNVVNTIHEVNPDFAVLPEYMIRYSNNLITNGLRQIGFDHFCVNKNNQDKDLRKRVLIASKYEITDISDEGNINSYDLRNWREVQINDLNIHLLAVDVPLAETKDLQGNKKNNRHNKKKFLDAMLLKAQENKHKEISFAMLGDFNLHPDAVFPEYLEKFNNELQEITDGNATWNDKKLDYIFVNDCFIKKITTVSSPKSTAYSDHCYIYFDFED</sequence>
<proteinExistence type="predicted"/>
<dbReference type="GO" id="GO:0004527">
    <property type="term" value="F:exonuclease activity"/>
    <property type="evidence" value="ECO:0007669"/>
    <property type="project" value="UniProtKB-KW"/>
</dbReference>
<dbReference type="RefSeq" id="WP_074462470.1">
    <property type="nucleotide sequence ID" value="NZ_FMUR01000010.1"/>
</dbReference>
<dbReference type="AlphaFoldDB" id="A0A1G5ECF2"/>
<evidence type="ECO:0000313" key="3">
    <source>
        <dbReference type="Proteomes" id="UP000183047"/>
    </source>
</evidence>